<dbReference type="PANTHER" id="PTHR21495">
    <property type="entry name" value="NUCLEOPORIN-RELATED"/>
    <property type="match status" value="1"/>
</dbReference>
<evidence type="ECO:0000313" key="5">
    <source>
        <dbReference type="EMBL" id="KAF9624299.1"/>
    </source>
</evidence>
<feature type="signal peptide" evidence="4">
    <location>
        <begin position="1"/>
        <end position="23"/>
    </location>
</feature>
<keyword evidence="4" id="KW-0732">Signal</keyword>
<comment type="subcellular location">
    <subcellularLocation>
        <location evidence="4">Secreted</location>
        <location evidence="4">Extracellular space</location>
        <location evidence="4">Apoplast</location>
    </subcellularLocation>
</comment>
<keyword evidence="4" id="KW-0052">Apoplast</keyword>
<keyword evidence="3 4" id="KW-0964">Secreted</keyword>
<evidence type="ECO:0000256" key="2">
    <source>
        <dbReference type="ARBA" id="ARBA00011738"/>
    </source>
</evidence>
<feature type="chain" id="PRO_5033096537" description="Dirigent protein" evidence="4">
    <location>
        <begin position="24"/>
        <end position="197"/>
    </location>
</feature>
<comment type="function">
    <text evidence="4">Dirigent proteins impart stereoselectivity on the phenoxy radical-coupling reaction, yielding optically active lignans from two molecules of coniferyl alcohol in the biosynthesis of lignans, flavonolignans, and alkaloids and thus plays a central role in plant secondary metabolism.</text>
</comment>
<sequence>MASALTNFFNLLVLSTILIIKNGENSEWISETKLMGQMKEKVSHLHFYFHDTISGDKPSAKQIAGPKVPGFGTMMITDDPLTEGLELTWKLVGKAQGIYASAAQKEPGLLMVLNYAFMEGKYNGSTSSNKGDVNCWREELLSQLFGEEFCTSSNKGDVNCWRDWAFQVRSWVCTCKGAWFNTKGDAVVEYNVTVLHY</sequence>
<dbReference type="GO" id="GO:0009699">
    <property type="term" value="P:phenylpropanoid biosynthetic process"/>
    <property type="evidence" value="ECO:0007669"/>
    <property type="project" value="UniProtKB-ARBA"/>
</dbReference>
<dbReference type="Gene3D" id="2.40.480.10">
    <property type="entry name" value="Allene oxide cyclase-like"/>
    <property type="match status" value="1"/>
</dbReference>
<dbReference type="InterPro" id="IPR004265">
    <property type="entry name" value="Dirigent"/>
</dbReference>
<gene>
    <name evidence="5" type="ORF">IFM89_009207</name>
</gene>
<evidence type="ECO:0000256" key="1">
    <source>
        <dbReference type="ARBA" id="ARBA00010746"/>
    </source>
</evidence>
<reference evidence="5 6" key="1">
    <citation type="submission" date="2020-10" db="EMBL/GenBank/DDBJ databases">
        <title>The Coptis chinensis genome and diversification of protoberbering-type alkaloids.</title>
        <authorList>
            <person name="Wang B."/>
            <person name="Shu S."/>
            <person name="Song C."/>
            <person name="Liu Y."/>
        </authorList>
    </citation>
    <scope>NUCLEOTIDE SEQUENCE [LARGE SCALE GENOMIC DNA]</scope>
    <source>
        <strain evidence="5">HL-2020</strain>
        <tissue evidence="5">Leaf</tissue>
    </source>
</reference>
<dbReference type="GO" id="GO:0048046">
    <property type="term" value="C:apoplast"/>
    <property type="evidence" value="ECO:0007669"/>
    <property type="project" value="UniProtKB-SubCell"/>
</dbReference>
<comment type="caution">
    <text evidence="5">The sequence shown here is derived from an EMBL/GenBank/DDBJ whole genome shotgun (WGS) entry which is preliminary data.</text>
</comment>
<dbReference type="AlphaFoldDB" id="A0A835IVS6"/>
<proteinExistence type="inferred from homology"/>
<dbReference type="OrthoDB" id="1864232at2759"/>
<accession>A0A835IVS6</accession>
<dbReference type="Proteomes" id="UP000631114">
    <property type="component" value="Unassembled WGS sequence"/>
</dbReference>
<comment type="subunit">
    <text evidence="2 4">Homodimer.</text>
</comment>
<keyword evidence="6" id="KW-1185">Reference proteome</keyword>
<name>A0A835IVS6_9MAGN</name>
<dbReference type="InterPro" id="IPR044859">
    <property type="entry name" value="Allene_oxi_cyc_Dirigent"/>
</dbReference>
<dbReference type="EMBL" id="JADFTS010000001">
    <property type="protein sequence ID" value="KAF9624299.1"/>
    <property type="molecule type" value="Genomic_DNA"/>
</dbReference>
<evidence type="ECO:0000313" key="6">
    <source>
        <dbReference type="Proteomes" id="UP000631114"/>
    </source>
</evidence>
<organism evidence="5 6">
    <name type="scientific">Coptis chinensis</name>
    <dbReference type="NCBI Taxonomy" id="261450"/>
    <lineage>
        <taxon>Eukaryota</taxon>
        <taxon>Viridiplantae</taxon>
        <taxon>Streptophyta</taxon>
        <taxon>Embryophyta</taxon>
        <taxon>Tracheophyta</taxon>
        <taxon>Spermatophyta</taxon>
        <taxon>Magnoliopsida</taxon>
        <taxon>Ranunculales</taxon>
        <taxon>Ranunculaceae</taxon>
        <taxon>Coptidoideae</taxon>
        <taxon>Coptis</taxon>
    </lineage>
</organism>
<evidence type="ECO:0000256" key="4">
    <source>
        <dbReference type="RuleBase" id="RU363099"/>
    </source>
</evidence>
<evidence type="ECO:0000256" key="3">
    <source>
        <dbReference type="ARBA" id="ARBA00022525"/>
    </source>
</evidence>
<protein>
    <recommendedName>
        <fullName evidence="4">Dirigent protein</fullName>
    </recommendedName>
</protein>
<comment type="similarity">
    <text evidence="1 4">Belongs to the plant dirigent protein family.</text>
</comment>
<dbReference type="Pfam" id="PF03018">
    <property type="entry name" value="Dirigent"/>
    <property type="match status" value="1"/>
</dbReference>